<dbReference type="GO" id="GO:0009055">
    <property type="term" value="F:electron transfer activity"/>
    <property type="evidence" value="ECO:0007669"/>
    <property type="project" value="InterPro"/>
</dbReference>
<dbReference type="GO" id="GO:0020037">
    <property type="term" value="F:heme binding"/>
    <property type="evidence" value="ECO:0007669"/>
    <property type="project" value="InterPro"/>
</dbReference>
<proteinExistence type="predicted"/>
<dbReference type="AlphaFoldDB" id="A0A1X1D3A1"/>
<evidence type="ECO:0000313" key="2">
    <source>
        <dbReference type="EMBL" id="ORM71060.1"/>
    </source>
</evidence>
<accession>A0A1X1D3A1</accession>
<evidence type="ECO:0000313" key="3">
    <source>
        <dbReference type="Proteomes" id="UP000193558"/>
    </source>
</evidence>
<dbReference type="RefSeq" id="WP_245840171.1">
    <property type="nucleotide sequence ID" value="NZ_MLFR01000002.1"/>
</dbReference>
<dbReference type="Gene3D" id="1.10.760.10">
    <property type="entry name" value="Cytochrome c-like domain"/>
    <property type="match status" value="1"/>
</dbReference>
<dbReference type="SUPFAM" id="SSF46626">
    <property type="entry name" value="Cytochrome c"/>
    <property type="match status" value="1"/>
</dbReference>
<reference evidence="2 3" key="1">
    <citation type="journal article" date="2017" name="Antonie Van Leeuwenhoek">
        <title>Phylogenomic resolution of the bacterial genus Pantoea and its relationship with Erwinia and Tatumella.</title>
        <authorList>
            <person name="Palmer M."/>
            <person name="Steenkamp E.T."/>
            <person name="Coetzee M.P."/>
            <person name="Chan W.Y."/>
            <person name="van Zyl E."/>
            <person name="De Maayer P."/>
            <person name="Coutinho T.A."/>
            <person name="Blom J."/>
            <person name="Smits T.H."/>
            <person name="Duffy B."/>
            <person name="Venter S.N."/>
        </authorList>
    </citation>
    <scope>NUCLEOTIDE SEQUENCE [LARGE SCALE GENOMIC DNA]</scope>
    <source>
        <strain evidence="2 3">LMG 26275</strain>
    </source>
</reference>
<dbReference type="InterPro" id="IPR036909">
    <property type="entry name" value="Cyt_c-like_dom_sf"/>
</dbReference>
<sequence length="118" mass="13166">MGSRYQYSQQAAWQTFPALAHNSAVLSDDPSSVISIIMRGGKMAVTKDDVTGLTMPDFGWRLDDKQLADLTTFIRNSWGNQAREVTADEVKKLRGMESTMKRKEPSKSNQPETGQTKP</sequence>
<name>A0A1X1D3A1_9GAMM</name>
<protein>
    <recommendedName>
        <fullName evidence="4">Cytochrome c domain-containing protein</fullName>
    </recommendedName>
</protein>
<evidence type="ECO:0008006" key="4">
    <source>
        <dbReference type="Google" id="ProtNLM"/>
    </source>
</evidence>
<dbReference type="InterPro" id="IPR051459">
    <property type="entry name" value="Cytochrome_c-type_DH"/>
</dbReference>
<organism evidence="2 3">
    <name type="scientific">Pantoea rwandensis</name>
    <dbReference type="NCBI Taxonomy" id="1076550"/>
    <lineage>
        <taxon>Bacteria</taxon>
        <taxon>Pseudomonadati</taxon>
        <taxon>Pseudomonadota</taxon>
        <taxon>Gammaproteobacteria</taxon>
        <taxon>Enterobacterales</taxon>
        <taxon>Erwiniaceae</taxon>
        <taxon>Pantoea</taxon>
    </lineage>
</organism>
<gene>
    <name evidence="2" type="ORF">HA51_03985</name>
</gene>
<comment type="caution">
    <text evidence="2">The sequence shown here is derived from an EMBL/GenBank/DDBJ whole genome shotgun (WGS) entry which is preliminary data.</text>
</comment>
<evidence type="ECO:0000256" key="1">
    <source>
        <dbReference type="SAM" id="MobiDB-lite"/>
    </source>
</evidence>
<dbReference type="Proteomes" id="UP000193558">
    <property type="component" value="Unassembled WGS sequence"/>
</dbReference>
<dbReference type="EMBL" id="MLFR01000002">
    <property type="protein sequence ID" value="ORM71060.1"/>
    <property type="molecule type" value="Genomic_DNA"/>
</dbReference>
<feature type="compositionally biased region" description="Polar residues" evidence="1">
    <location>
        <begin position="107"/>
        <end position="118"/>
    </location>
</feature>
<dbReference type="PANTHER" id="PTHR35008">
    <property type="entry name" value="BLL4482 PROTEIN-RELATED"/>
    <property type="match status" value="1"/>
</dbReference>
<feature type="region of interest" description="Disordered" evidence="1">
    <location>
        <begin position="94"/>
        <end position="118"/>
    </location>
</feature>
<feature type="compositionally biased region" description="Basic and acidic residues" evidence="1">
    <location>
        <begin position="94"/>
        <end position="106"/>
    </location>
</feature>
<dbReference type="PANTHER" id="PTHR35008:SF8">
    <property type="entry name" value="ALCOHOL DEHYDROGENASE CYTOCHROME C SUBUNIT"/>
    <property type="match status" value="1"/>
</dbReference>